<comment type="subcellular location">
    <subcellularLocation>
        <location evidence="1">Cell membrane</location>
        <topology evidence="1">Peripheral membrane protein</topology>
        <orientation evidence="1">Cytoplasmic side</orientation>
    </subcellularLocation>
</comment>
<keyword evidence="8" id="KW-0046">Antibiotic resistance</keyword>
<dbReference type="InterPro" id="IPR005894">
    <property type="entry name" value="DrrA"/>
</dbReference>
<evidence type="ECO:0000256" key="1">
    <source>
        <dbReference type="ARBA" id="ARBA00004413"/>
    </source>
</evidence>
<dbReference type="InterPro" id="IPR003439">
    <property type="entry name" value="ABC_transporter-like_ATP-bd"/>
</dbReference>
<dbReference type="GO" id="GO:0005524">
    <property type="term" value="F:ATP binding"/>
    <property type="evidence" value="ECO:0007669"/>
    <property type="project" value="UniProtKB-KW"/>
</dbReference>
<sequence length="332" mass="34664">MTQAPSLPAPATGPALHARGLRKHYGGTAALDGFDLTVERGTVHALLGPNGAGKSTAVNTLATLTRVEEGEARVAGLDVRSQHAQVRSAIGLVGQAAALDEVLHGRENLVMFARLHGLSTPAARDRAAGLLEALDLTEAADRKVSTYSGGMRRRLDIAVALLTRPAVLFLDEPTTGLDPRGRADVWEAVRRAVALGTTVLLTTQYLDEADQLADRITVMDAGRVVAEGSPAELKSRLGGDRVLVGLPDAVDAAVVRDAVAAVTHSEVHVDRDAGGLVVEAGTAGGTHALVAVVRALDASGVTPTHVHLREPTLDEVFLHLTDRTATPEESHS</sequence>
<keyword evidence="3" id="KW-1003">Cell membrane</keyword>
<evidence type="ECO:0000256" key="4">
    <source>
        <dbReference type="ARBA" id="ARBA00022741"/>
    </source>
</evidence>
<dbReference type="PANTHER" id="PTHR42711">
    <property type="entry name" value="ABC TRANSPORTER ATP-BINDING PROTEIN"/>
    <property type="match status" value="1"/>
</dbReference>
<dbReference type="SMART" id="SM00382">
    <property type="entry name" value="AAA"/>
    <property type="match status" value="1"/>
</dbReference>
<evidence type="ECO:0000256" key="9">
    <source>
        <dbReference type="ARBA" id="ARBA00049985"/>
    </source>
</evidence>
<comment type="similarity">
    <text evidence="9">Belongs to the ABC transporter superfamily. Drug exporter-1 (DrugE1) (TC 3.A.1.105) family.</text>
</comment>
<dbReference type="PROSITE" id="PS00211">
    <property type="entry name" value="ABC_TRANSPORTER_1"/>
    <property type="match status" value="1"/>
</dbReference>
<evidence type="ECO:0000259" key="10">
    <source>
        <dbReference type="PROSITE" id="PS50893"/>
    </source>
</evidence>
<dbReference type="InterPro" id="IPR027417">
    <property type="entry name" value="P-loop_NTPase"/>
</dbReference>
<keyword evidence="5 11" id="KW-0067">ATP-binding</keyword>
<evidence type="ECO:0000256" key="2">
    <source>
        <dbReference type="ARBA" id="ARBA00022448"/>
    </source>
</evidence>
<keyword evidence="7" id="KW-0472">Membrane</keyword>
<evidence type="ECO:0000256" key="8">
    <source>
        <dbReference type="ARBA" id="ARBA00023251"/>
    </source>
</evidence>
<dbReference type="PROSITE" id="PS50893">
    <property type="entry name" value="ABC_TRANSPORTER_2"/>
    <property type="match status" value="1"/>
</dbReference>
<dbReference type="InterPro" id="IPR017871">
    <property type="entry name" value="ABC_transporter-like_CS"/>
</dbReference>
<keyword evidence="4" id="KW-0547">Nucleotide-binding</keyword>
<dbReference type="InterPro" id="IPR003593">
    <property type="entry name" value="AAA+_ATPase"/>
</dbReference>
<proteinExistence type="inferred from homology"/>
<dbReference type="SUPFAM" id="SSF52540">
    <property type="entry name" value="P-loop containing nucleoside triphosphate hydrolases"/>
    <property type="match status" value="1"/>
</dbReference>
<evidence type="ECO:0000256" key="5">
    <source>
        <dbReference type="ARBA" id="ARBA00022840"/>
    </source>
</evidence>
<dbReference type="Gene3D" id="3.40.50.300">
    <property type="entry name" value="P-loop containing nucleotide triphosphate hydrolases"/>
    <property type="match status" value="1"/>
</dbReference>
<keyword evidence="12" id="KW-1185">Reference proteome</keyword>
<evidence type="ECO:0000256" key="7">
    <source>
        <dbReference type="ARBA" id="ARBA00023136"/>
    </source>
</evidence>
<protein>
    <submittedName>
        <fullName evidence="11">ATP-binding cassette domain-containing protein</fullName>
    </submittedName>
</protein>
<keyword evidence="2" id="KW-0813">Transport</keyword>
<dbReference type="Pfam" id="PF00005">
    <property type="entry name" value="ABC_tran"/>
    <property type="match status" value="1"/>
</dbReference>
<name>A0ABT1KYD7_9ACTN</name>
<accession>A0ABT1KYD7</accession>
<dbReference type="NCBIfam" id="TIGR01188">
    <property type="entry name" value="drrA"/>
    <property type="match status" value="1"/>
</dbReference>
<keyword evidence="6" id="KW-1278">Translocase</keyword>
<gene>
    <name evidence="11" type="ORF">NCI01_13330</name>
</gene>
<evidence type="ECO:0000256" key="6">
    <source>
        <dbReference type="ARBA" id="ARBA00022967"/>
    </source>
</evidence>
<evidence type="ECO:0000256" key="3">
    <source>
        <dbReference type="ARBA" id="ARBA00022475"/>
    </source>
</evidence>
<evidence type="ECO:0000313" key="11">
    <source>
        <dbReference type="EMBL" id="MCP3422779.1"/>
    </source>
</evidence>
<organism evidence="11 12">
    <name type="scientific">Nocardioides pinisoli</name>
    <dbReference type="NCBI Taxonomy" id="2950279"/>
    <lineage>
        <taxon>Bacteria</taxon>
        <taxon>Bacillati</taxon>
        <taxon>Actinomycetota</taxon>
        <taxon>Actinomycetes</taxon>
        <taxon>Propionibacteriales</taxon>
        <taxon>Nocardioidaceae</taxon>
        <taxon>Nocardioides</taxon>
    </lineage>
</organism>
<comment type="caution">
    <text evidence="11">The sequence shown here is derived from an EMBL/GenBank/DDBJ whole genome shotgun (WGS) entry which is preliminary data.</text>
</comment>
<reference evidence="11 12" key="1">
    <citation type="submission" date="2022-06" db="EMBL/GenBank/DDBJ databases">
        <authorList>
            <person name="So Y."/>
        </authorList>
    </citation>
    <scope>NUCLEOTIDE SEQUENCE [LARGE SCALE GENOMIC DNA]</scope>
    <source>
        <strain evidence="11 12">STR3</strain>
    </source>
</reference>
<evidence type="ECO:0000313" key="12">
    <source>
        <dbReference type="Proteomes" id="UP001204524"/>
    </source>
</evidence>
<feature type="domain" description="ABC transporter" evidence="10">
    <location>
        <begin position="16"/>
        <end position="246"/>
    </location>
</feature>
<dbReference type="Pfam" id="PF13732">
    <property type="entry name" value="DrrA1-3_C"/>
    <property type="match status" value="1"/>
</dbReference>
<dbReference type="EMBL" id="JANARS010000005">
    <property type="protein sequence ID" value="MCP3422779.1"/>
    <property type="molecule type" value="Genomic_DNA"/>
</dbReference>
<dbReference type="InterPro" id="IPR025302">
    <property type="entry name" value="DrrA1/2-like_C"/>
</dbReference>
<dbReference type="Proteomes" id="UP001204524">
    <property type="component" value="Unassembled WGS sequence"/>
</dbReference>
<dbReference type="InterPro" id="IPR050763">
    <property type="entry name" value="ABC_transporter_ATP-binding"/>
</dbReference>
<dbReference type="RefSeq" id="WP_254181970.1">
    <property type="nucleotide sequence ID" value="NZ_JANARS010000005.1"/>
</dbReference>
<dbReference type="PANTHER" id="PTHR42711:SF19">
    <property type="entry name" value="DOXORUBICIN RESISTANCE ATP-BINDING PROTEIN DRRA"/>
    <property type="match status" value="1"/>
</dbReference>